<protein>
    <submittedName>
        <fullName evidence="1">Uncharacterized protein</fullName>
    </submittedName>
</protein>
<proteinExistence type="predicted"/>
<organism evidence="1 2">
    <name type="scientific">Indibacter alkaliphilus (strain CCUG 57479 / KCTC 22604 / LW1)</name>
    <dbReference type="NCBI Taxonomy" id="1189612"/>
    <lineage>
        <taxon>Bacteria</taxon>
        <taxon>Pseudomonadati</taxon>
        <taxon>Bacteroidota</taxon>
        <taxon>Cytophagia</taxon>
        <taxon>Cytophagales</taxon>
        <taxon>Cyclobacteriaceae</taxon>
    </lineage>
</organism>
<evidence type="ECO:0000313" key="2">
    <source>
        <dbReference type="Proteomes" id="UP000006073"/>
    </source>
</evidence>
<sequence length="42" mass="4778">MVQSLLGRISLKDCANKGQYDRKMKIKKINLFILIGIIDALD</sequence>
<keyword evidence="2" id="KW-1185">Reference proteome</keyword>
<comment type="caution">
    <text evidence="1">The sequence shown here is derived from an EMBL/GenBank/DDBJ whole genome shotgun (WGS) entry which is preliminary data.</text>
</comment>
<name>S2DNZ5_INDAL</name>
<dbReference type="AlphaFoldDB" id="S2DNZ5"/>
<accession>S2DNZ5</accession>
<reference evidence="1 2" key="1">
    <citation type="journal article" date="2013" name="Genome Announc.">
        <title>Draft Genome Sequence of Indibacter alkaliphilus Strain LW1T, Isolated from Lonar Lake, a Haloalkaline Lake in the Buldana District of Maharashtra, India.</title>
        <authorList>
            <person name="Singh A."/>
            <person name="Kumar Jangir P."/>
            <person name="Sharma R."/>
            <person name="Singh A."/>
            <person name="Kumar Pinnaka A."/>
            <person name="Shivaji S."/>
        </authorList>
    </citation>
    <scope>NUCLEOTIDE SEQUENCE [LARGE SCALE GENOMIC DNA]</scope>
    <source>
        <strain evidence="2">CCUG 57479 / KCTC 22604 / LW1</strain>
    </source>
</reference>
<evidence type="ECO:0000313" key="1">
    <source>
        <dbReference type="EMBL" id="EOZ93676.1"/>
    </source>
</evidence>
<gene>
    <name evidence="1" type="ORF">A33Q_3622</name>
</gene>
<dbReference type="EMBL" id="ALWO02000045">
    <property type="protein sequence ID" value="EOZ93676.1"/>
    <property type="molecule type" value="Genomic_DNA"/>
</dbReference>
<dbReference type="Proteomes" id="UP000006073">
    <property type="component" value="Unassembled WGS sequence"/>
</dbReference>